<reference evidence="2 3" key="1">
    <citation type="journal article" date="2001" name="Nature">
        <title>Genome sequence and gene compaction of the eukaryote parasite Encephalitozoon cuniculi.</title>
        <authorList>
            <person name="Katinka M.D."/>
            <person name="Duprat S."/>
            <person name="Cornillot E."/>
            <person name="Metenier G."/>
            <person name="Thomarat F."/>
            <person name="Prensier G."/>
            <person name="Barbe V."/>
            <person name="Peyretaillade E."/>
            <person name="Brottier P."/>
            <person name="Wincker P."/>
            <person name="Delbac F."/>
            <person name="El Alaoui H."/>
            <person name="Peyret P."/>
            <person name="Saurin W."/>
            <person name="Gouy M."/>
            <person name="Weissenbach J."/>
            <person name="Vivares C.P."/>
        </authorList>
    </citation>
    <scope>NUCLEOTIDE SEQUENCE [LARGE SCALE GENOMIC DNA]</scope>
    <source>
        <strain evidence="2 3">GB-M1</strain>
    </source>
</reference>
<keyword evidence="3" id="KW-1185">Reference proteome</keyword>
<gene>
    <name evidence="2" type="ordered locus">ECU09_0010</name>
</gene>
<dbReference type="OrthoDB" id="2162691at2759"/>
<dbReference type="Pfam" id="PF12376">
    <property type="entry name" value="DUF3654"/>
    <property type="match status" value="1"/>
</dbReference>
<evidence type="ECO:0000256" key="1">
    <source>
        <dbReference type="ARBA" id="ARBA00009465"/>
    </source>
</evidence>
<dbReference type="HOGENOM" id="CLU_1948791_0_0_1"/>
<dbReference type="VEuPathDB" id="MicrosporidiaDB:ECU09_0010"/>
<dbReference type="RefSeq" id="NP_001402253.1">
    <property type="nucleotide sequence ID" value="NM_001415301.1"/>
</dbReference>
<dbReference type="InterPro" id="IPR022115">
    <property type="entry name" value="DUF3654"/>
</dbReference>
<proteinExistence type="inferred from homology"/>
<dbReference type="InParanoid" id="Q8STY9"/>
<dbReference type="EMBL" id="AL590451">
    <property type="protein sequence ID" value="CAD26972.1"/>
    <property type="molecule type" value="Genomic_DNA"/>
</dbReference>
<comment type="similarity">
    <text evidence="1">Belongs to the UPF0329 family.</text>
</comment>
<evidence type="ECO:0000313" key="2">
    <source>
        <dbReference type="EMBL" id="CAD26972.1"/>
    </source>
</evidence>
<evidence type="ECO:0000313" key="3">
    <source>
        <dbReference type="Proteomes" id="UP000000819"/>
    </source>
</evidence>
<organism evidence="2 3">
    <name type="scientific">Encephalitozoon cuniculi (strain GB-M1)</name>
    <name type="common">Microsporidian parasite</name>
    <dbReference type="NCBI Taxonomy" id="284813"/>
    <lineage>
        <taxon>Eukaryota</taxon>
        <taxon>Fungi</taxon>
        <taxon>Fungi incertae sedis</taxon>
        <taxon>Microsporidia</taxon>
        <taxon>Unikaryonidae</taxon>
        <taxon>Encephalitozoon</taxon>
    </lineage>
</organism>
<dbReference type="KEGG" id="ecu:ECU09_0010"/>
<dbReference type="Proteomes" id="UP000000819">
    <property type="component" value="Chromosome IX"/>
</dbReference>
<dbReference type="AlphaFoldDB" id="Q8STY9"/>
<name>Q8STY9_ENCCU</name>
<accession>Q8STY9</accession>
<reference evidence="2 3" key="2">
    <citation type="journal article" date="2009" name="BMC Genomics">
        <title>Identification of transcriptional signals in Encephalitozoon cuniculi widespread among Microsporidia phylum: support for accurate structural genome annotation.</title>
        <authorList>
            <person name="Peyretaillade E."/>
            <person name="Goncalves O."/>
            <person name="Terrat S."/>
            <person name="Dugat-Bony E."/>
            <person name="Wincker P."/>
            <person name="Cornman R.S."/>
            <person name="Evans J.D."/>
            <person name="Delbac F."/>
            <person name="Peyret P."/>
        </authorList>
    </citation>
    <scope>NUCLEOTIDE SEQUENCE [LARGE SCALE GENOMIC DNA]</scope>
    <source>
        <strain evidence="2 3">GB-M1</strain>
    </source>
</reference>
<protein>
    <submittedName>
        <fullName evidence="2">Uncharacterized protein</fullName>
    </submittedName>
</protein>
<dbReference type="GeneID" id="860337"/>
<sequence length="129" mass="14861">MRRYLENASAGVSKVYTRWDKTFSELLEAVRERIFQCDGSGGGHIVKHREDAMNAFDDIIENSPAGISEEERKMYQEHWSSVKEHGESLRNVGRWKQIVEVEKMVCNAFKEICFGLEEEALMRLFAEGG</sequence>